<reference evidence="1 2" key="1">
    <citation type="submission" date="2019-02" db="EMBL/GenBank/DDBJ databases">
        <title>Genome sequencing of the rare red list fungi Hericium alpestre (H. flagellum).</title>
        <authorList>
            <person name="Buettner E."/>
            <person name="Kellner H."/>
        </authorList>
    </citation>
    <scope>NUCLEOTIDE SEQUENCE [LARGE SCALE GENOMIC DNA]</scope>
    <source>
        <strain evidence="1 2">DSM 108284</strain>
    </source>
</reference>
<comment type="caution">
    <text evidence="1">The sequence shown here is derived from an EMBL/GenBank/DDBJ whole genome shotgun (WGS) entry which is preliminary data.</text>
</comment>
<dbReference type="Proteomes" id="UP000298061">
    <property type="component" value="Unassembled WGS sequence"/>
</dbReference>
<sequence length="87" mass="9782">MFTKDDDPRSNVDDDWVEEGLRLAGVLPDWDTPPPLDDDPDYQHTICICHSFTNAQKLADIRIFNQSSTRNPPIASPNVALEIMPST</sequence>
<name>A0A4Z0A5T5_9AGAM</name>
<dbReference type="EMBL" id="SFCI01000183">
    <property type="protein sequence ID" value="TFY81687.1"/>
    <property type="molecule type" value="Genomic_DNA"/>
</dbReference>
<evidence type="ECO:0000313" key="1">
    <source>
        <dbReference type="EMBL" id="TFY81687.1"/>
    </source>
</evidence>
<evidence type="ECO:0000313" key="2">
    <source>
        <dbReference type="Proteomes" id="UP000298061"/>
    </source>
</evidence>
<proteinExistence type="predicted"/>
<protein>
    <submittedName>
        <fullName evidence="1">Uncharacterized protein</fullName>
    </submittedName>
</protein>
<dbReference type="AlphaFoldDB" id="A0A4Z0A5T5"/>
<organism evidence="1 2">
    <name type="scientific">Hericium alpestre</name>
    <dbReference type="NCBI Taxonomy" id="135208"/>
    <lineage>
        <taxon>Eukaryota</taxon>
        <taxon>Fungi</taxon>
        <taxon>Dikarya</taxon>
        <taxon>Basidiomycota</taxon>
        <taxon>Agaricomycotina</taxon>
        <taxon>Agaricomycetes</taxon>
        <taxon>Russulales</taxon>
        <taxon>Hericiaceae</taxon>
        <taxon>Hericium</taxon>
    </lineage>
</organism>
<accession>A0A4Z0A5T5</accession>
<keyword evidence="2" id="KW-1185">Reference proteome</keyword>
<gene>
    <name evidence="1" type="ORF">EWM64_g2325</name>
</gene>